<dbReference type="PROSITE" id="PS50135">
    <property type="entry name" value="ZF_ZZ_2"/>
    <property type="match status" value="1"/>
</dbReference>
<keyword evidence="11" id="KW-0206">Cytoskeleton</keyword>
<dbReference type="InterPro" id="IPR056503">
    <property type="entry name" value="Spectrin_Dys-1"/>
</dbReference>
<evidence type="ECO:0000313" key="17">
    <source>
        <dbReference type="EMBL" id="KAI1718022.1"/>
    </source>
</evidence>
<dbReference type="PANTHER" id="PTHR12268">
    <property type="entry name" value="E3 UBIQUITIN-PROTEIN LIGASE KCMF1"/>
    <property type="match status" value="1"/>
</dbReference>
<evidence type="ECO:0000259" key="16">
    <source>
        <dbReference type="PROSITE" id="PS50135"/>
    </source>
</evidence>
<feature type="region of interest" description="Disordered" evidence="14">
    <location>
        <begin position="1800"/>
        <end position="1831"/>
    </location>
</feature>
<dbReference type="InterPro" id="IPR043145">
    <property type="entry name" value="Znf_ZZ_sf"/>
</dbReference>
<feature type="compositionally biased region" description="Polar residues" evidence="14">
    <location>
        <begin position="1744"/>
        <end position="1762"/>
    </location>
</feature>
<feature type="region of interest" description="Disordered" evidence="14">
    <location>
        <begin position="1649"/>
        <end position="1701"/>
    </location>
</feature>
<dbReference type="Proteomes" id="UP001201812">
    <property type="component" value="Unassembled WGS sequence"/>
</dbReference>
<dbReference type="InterPro" id="IPR036020">
    <property type="entry name" value="WW_dom_sf"/>
</dbReference>
<feature type="region of interest" description="Disordered" evidence="14">
    <location>
        <begin position="602"/>
        <end position="683"/>
    </location>
</feature>
<feature type="compositionally biased region" description="Basic and acidic residues" evidence="14">
    <location>
        <begin position="271"/>
        <end position="285"/>
    </location>
</feature>
<evidence type="ECO:0000256" key="2">
    <source>
        <dbReference type="ARBA" id="ARBA00004278"/>
    </source>
</evidence>
<comment type="caution">
    <text evidence="17">The sequence shown here is derived from an EMBL/GenBank/DDBJ whole genome shotgun (WGS) entry which is preliminary data.</text>
</comment>
<dbReference type="GO" id="GO:0005737">
    <property type="term" value="C:cytoplasm"/>
    <property type="evidence" value="ECO:0007669"/>
    <property type="project" value="UniProtKB-ARBA"/>
</dbReference>
<feature type="region of interest" description="Disordered" evidence="14">
    <location>
        <begin position="2034"/>
        <end position="2064"/>
    </location>
</feature>
<dbReference type="SUPFAM" id="SSF57850">
    <property type="entry name" value="RING/U-box"/>
    <property type="match status" value="1"/>
</dbReference>
<evidence type="ECO:0000256" key="3">
    <source>
        <dbReference type="ARBA" id="ARBA00022475"/>
    </source>
</evidence>
<evidence type="ECO:0000256" key="4">
    <source>
        <dbReference type="ARBA" id="ARBA00022490"/>
    </source>
</evidence>
<keyword evidence="8" id="KW-0106">Calcium</keyword>
<evidence type="ECO:0000259" key="15">
    <source>
        <dbReference type="PROSITE" id="PS50020"/>
    </source>
</evidence>
<dbReference type="SMART" id="SM00456">
    <property type="entry name" value="WW"/>
    <property type="match status" value="1"/>
</dbReference>
<dbReference type="InterPro" id="IPR050774">
    <property type="entry name" value="KCMF1/Dystrophin"/>
</dbReference>
<keyword evidence="9" id="KW-0472">Membrane</keyword>
<feature type="domain" description="ZZ-type" evidence="16">
    <location>
        <begin position="1524"/>
        <end position="1580"/>
    </location>
</feature>
<keyword evidence="6 12" id="KW-0863">Zinc-finger</keyword>
<dbReference type="Pfam" id="PF23729">
    <property type="entry name" value="Spectrin_Dys-1"/>
    <property type="match status" value="1"/>
</dbReference>
<dbReference type="GO" id="GO:0042383">
    <property type="term" value="C:sarcolemma"/>
    <property type="evidence" value="ECO:0007669"/>
    <property type="project" value="UniProtKB-SubCell"/>
</dbReference>
<keyword evidence="4" id="KW-0963">Cytoplasm</keyword>
<dbReference type="SMART" id="SM00291">
    <property type="entry name" value="ZnF_ZZ"/>
    <property type="match status" value="1"/>
</dbReference>
<evidence type="ECO:0000256" key="8">
    <source>
        <dbReference type="ARBA" id="ARBA00022837"/>
    </source>
</evidence>
<feature type="coiled-coil region" evidence="13">
    <location>
        <begin position="966"/>
        <end position="1014"/>
    </location>
</feature>
<dbReference type="GO" id="GO:0099536">
    <property type="term" value="P:synaptic signaling"/>
    <property type="evidence" value="ECO:0007669"/>
    <property type="project" value="TreeGrafter"/>
</dbReference>
<dbReference type="Gene3D" id="2.20.70.10">
    <property type="match status" value="1"/>
</dbReference>
<evidence type="ECO:0000256" key="9">
    <source>
        <dbReference type="ARBA" id="ARBA00023136"/>
    </source>
</evidence>
<evidence type="ECO:0000256" key="5">
    <source>
        <dbReference type="ARBA" id="ARBA00022723"/>
    </source>
</evidence>
<dbReference type="PROSITE" id="PS50020">
    <property type="entry name" value="WW_DOMAIN_2"/>
    <property type="match status" value="1"/>
</dbReference>
<evidence type="ECO:0000256" key="11">
    <source>
        <dbReference type="ARBA" id="ARBA00023212"/>
    </source>
</evidence>
<evidence type="ECO:0000256" key="13">
    <source>
        <dbReference type="SAM" id="Coils"/>
    </source>
</evidence>
<dbReference type="SMART" id="SM00150">
    <property type="entry name" value="SPEC"/>
    <property type="match status" value="5"/>
</dbReference>
<dbReference type="Pfam" id="PF09068">
    <property type="entry name" value="EF-hand_2"/>
    <property type="match status" value="1"/>
</dbReference>
<feature type="compositionally biased region" description="Polar residues" evidence="14">
    <location>
        <begin position="259"/>
        <end position="270"/>
    </location>
</feature>
<keyword evidence="13" id="KW-0175">Coiled coil</keyword>
<organism evidence="17 18">
    <name type="scientific">Ditylenchus destructor</name>
    <dbReference type="NCBI Taxonomy" id="166010"/>
    <lineage>
        <taxon>Eukaryota</taxon>
        <taxon>Metazoa</taxon>
        <taxon>Ecdysozoa</taxon>
        <taxon>Nematoda</taxon>
        <taxon>Chromadorea</taxon>
        <taxon>Rhabditida</taxon>
        <taxon>Tylenchina</taxon>
        <taxon>Tylenchomorpha</taxon>
        <taxon>Sphaerularioidea</taxon>
        <taxon>Anguinidae</taxon>
        <taxon>Anguininae</taxon>
        <taxon>Ditylenchus</taxon>
    </lineage>
</organism>
<dbReference type="SUPFAM" id="SSF47473">
    <property type="entry name" value="EF-hand"/>
    <property type="match status" value="2"/>
</dbReference>
<evidence type="ECO:0000256" key="14">
    <source>
        <dbReference type="SAM" id="MobiDB-lite"/>
    </source>
</evidence>
<dbReference type="InterPro" id="IPR018159">
    <property type="entry name" value="Spectrin/alpha-actinin"/>
</dbReference>
<dbReference type="GO" id="GO:0005856">
    <property type="term" value="C:cytoskeleton"/>
    <property type="evidence" value="ECO:0007669"/>
    <property type="project" value="UniProtKB-SubCell"/>
</dbReference>
<dbReference type="CDD" id="cd16242">
    <property type="entry name" value="EFh_DMD_like"/>
    <property type="match status" value="1"/>
</dbReference>
<proteinExistence type="predicted"/>
<dbReference type="GO" id="GO:0016010">
    <property type="term" value="C:dystrophin-associated glycoprotein complex"/>
    <property type="evidence" value="ECO:0007669"/>
    <property type="project" value="UniProtKB-ARBA"/>
</dbReference>
<dbReference type="Gene3D" id="1.20.58.60">
    <property type="match status" value="4"/>
</dbReference>
<dbReference type="Gene3D" id="3.30.60.90">
    <property type="match status" value="1"/>
</dbReference>
<dbReference type="Gene3D" id="1.10.238.10">
    <property type="entry name" value="EF-hand"/>
    <property type="match status" value="2"/>
</dbReference>
<feature type="region of interest" description="Disordered" evidence="14">
    <location>
        <begin position="259"/>
        <end position="285"/>
    </location>
</feature>
<evidence type="ECO:0000256" key="10">
    <source>
        <dbReference type="ARBA" id="ARBA00023203"/>
    </source>
</evidence>
<feature type="compositionally biased region" description="Low complexity" evidence="14">
    <location>
        <begin position="1802"/>
        <end position="1819"/>
    </location>
</feature>
<dbReference type="GO" id="GO:0008270">
    <property type="term" value="F:zinc ion binding"/>
    <property type="evidence" value="ECO:0007669"/>
    <property type="project" value="UniProtKB-KW"/>
</dbReference>
<dbReference type="PANTHER" id="PTHR12268:SF14">
    <property type="entry name" value="DYSTROPHIN-1"/>
    <property type="match status" value="1"/>
</dbReference>
<dbReference type="GO" id="GO:0050804">
    <property type="term" value="P:modulation of chemical synaptic transmission"/>
    <property type="evidence" value="ECO:0007669"/>
    <property type="project" value="UniProtKB-ARBA"/>
</dbReference>
<evidence type="ECO:0000313" key="18">
    <source>
        <dbReference type="Proteomes" id="UP001201812"/>
    </source>
</evidence>
<gene>
    <name evidence="17" type="ORF">DdX_06434</name>
</gene>
<evidence type="ECO:0000256" key="7">
    <source>
        <dbReference type="ARBA" id="ARBA00022833"/>
    </source>
</evidence>
<name>A0AAD4N757_9BILA</name>
<keyword evidence="10" id="KW-0009">Actin-binding</keyword>
<dbReference type="CDD" id="cd00176">
    <property type="entry name" value="SPEC"/>
    <property type="match status" value="1"/>
</dbReference>
<dbReference type="InterPro" id="IPR001202">
    <property type="entry name" value="WW_dom"/>
</dbReference>
<dbReference type="GO" id="GO:0045202">
    <property type="term" value="C:synapse"/>
    <property type="evidence" value="ECO:0007669"/>
    <property type="project" value="GOC"/>
</dbReference>
<feature type="coiled-coil region" evidence="13">
    <location>
        <begin position="1885"/>
        <end position="1926"/>
    </location>
</feature>
<evidence type="ECO:0000256" key="1">
    <source>
        <dbReference type="ARBA" id="ARBA00004245"/>
    </source>
</evidence>
<dbReference type="InterPro" id="IPR011992">
    <property type="entry name" value="EF-hand-dom_pair"/>
</dbReference>
<reference evidence="17" key="1">
    <citation type="submission" date="2022-01" db="EMBL/GenBank/DDBJ databases">
        <title>Genome Sequence Resource for Two Populations of Ditylenchus destructor, the Migratory Endoparasitic Phytonematode.</title>
        <authorList>
            <person name="Zhang H."/>
            <person name="Lin R."/>
            <person name="Xie B."/>
        </authorList>
    </citation>
    <scope>NUCLEOTIDE SEQUENCE</scope>
    <source>
        <strain evidence="17">BazhouSP</strain>
    </source>
</reference>
<dbReference type="GO" id="GO:0046716">
    <property type="term" value="P:muscle cell cellular homeostasis"/>
    <property type="evidence" value="ECO:0007669"/>
    <property type="project" value="UniProtKB-ARBA"/>
</dbReference>
<dbReference type="CDD" id="cd02334">
    <property type="entry name" value="ZZ_dystrophin"/>
    <property type="match status" value="1"/>
</dbReference>
<comment type="subcellular location">
    <subcellularLocation>
        <location evidence="2">Cell membrane</location>
        <location evidence="2">Sarcolemma</location>
        <topology evidence="2">Peripheral membrane protein</topology>
        <orientation evidence="2">Cytoplasmic side</orientation>
    </subcellularLocation>
    <subcellularLocation>
        <location evidence="1">Cytoplasm</location>
        <location evidence="1">Cytoskeleton</location>
    </subcellularLocation>
</comment>
<feature type="coiled-coil region" evidence="13">
    <location>
        <begin position="30"/>
        <end position="64"/>
    </location>
</feature>
<dbReference type="SUPFAM" id="SSF46966">
    <property type="entry name" value="Spectrin repeat"/>
    <property type="match status" value="4"/>
</dbReference>
<feature type="region of interest" description="Disordered" evidence="14">
    <location>
        <begin position="1739"/>
        <end position="1762"/>
    </location>
</feature>
<keyword evidence="18" id="KW-1185">Reference proteome</keyword>
<dbReference type="EMBL" id="JAKKPZ010000008">
    <property type="protein sequence ID" value="KAI1718022.1"/>
    <property type="molecule type" value="Genomic_DNA"/>
</dbReference>
<feature type="coiled-coil region" evidence="13">
    <location>
        <begin position="1183"/>
        <end position="1242"/>
    </location>
</feature>
<evidence type="ECO:0000256" key="6">
    <source>
        <dbReference type="ARBA" id="ARBA00022771"/>
    </source>
</evidence>
<dbReference type="Pfam" id="PF00569">
    <property type="entry name" value="ZZ"/>
    <property type="match status" value="1"/>
</dbReference>
<keyword evidence="7" id="KW-0862">Zinc</keyword>
<dbReference type="GO" id="GO:0003779">
    <property type="term" value="F:actin binding"/>
    <property type="evidence" value="ECO:0007669"/>
    <property type="project" value="UniProtKB-KW"/>
</dbReference>
<feature type="coiled-coil region" evidence="13">
    <location>
        <begin position="344"/>
        <end position="371"/>
    </location>
</feature>
<feature type="compositionally biased region" description="Acidic residues" evidence="14">
    <location>
        <begin position="1655"/>
        <end position="1668"/>
    </location>
</feature>
<keyword evidence="3" id="KW-1003">Cell membrane</keyword>
<evidence type="ECO:0000256" key="12">
    <source>
        <dbReference type="PROSITE-ProRule" id="PRU00228"/>
    </source>
</evidence>
<accession>A0AAD4N757</accession>
<dbReference type="Pfam" id="PF09069">
    <property type="entry name" value="EF-hand_3"/>
    <property type="match status" value="1"/>
</dbReference>
<feature type="compositionally biased region" description="Polar residues" evidence="14">
    <location>
        <begin position="629"/>
        <end position="656"/>
    </location>
</feature>
<dbReference type="SUPFAM" id="SSF51045">
    <property type="entry name" value="WW domain"/>
    <property type="match status" value="1"/>
</dbReference>
<dbReference type="InterPro" id="IPR000433">
    <property type="entry name" value="Znf_ZZ"/>
</dbReference>
<dbReference type="InterPro" id="IPR015154">
    <property type="entry name" value="EF-hand_dom_typ2"/>
</dbReference>
<dbReference type="CDD" id="cd00201">
    <property type="entry name" value="WW"/>
    <property type="match status" value="1"/>
</dbReference>
<protein>
    <submittedName>
        <fullName evidence="17">EF hand domain-containing protein</fullName>
    </submittedName>
</protein>
<dbReference type="InterPro" id="IPR015153">
    <property type="entry name" value="EF-hand_dom_typ1"/>
</dbReference>
<feature type="domain" description="WW" evidence="15">
    <location>
        <begin position="1267"/>
        <end position="1301"/>
    </location>
</feature>
<dbReference type="PROSITE" id="PS01159">
    <property type="entry name" value="WW_DOMAIN_1"/>
    <property type="match status" value="1"/>
</dbReference>
<keyword evidence="5" id="KW-0479">Metal-binding</keyword>
<sequence>MEACGELRVLQLAADDLHKSMPNATSATSFSAENLALDELNAQLRQIEARVQEALVNALRAQQEAISVNEAEVDSHPRIAAQQIADALSVSSGAGLSLAMDVVETEPEETYTHKQVEPEGTAESLETSVSVLPPINRMQLRSDNNLEQFYVNLDTIDEYFEQAQREHLPYEGIEEKLEILQGFEVELDRGEQLIQSQQMTMDLAESEHALQRVASLQKQLAQRRRQLEQRKGTITGLNEMYSQCEDLIAALGTKWRQLNQHQTHTAQSPEDSSKQSENGRNRSPDLDELEASQLELEDQLPPLAVHLQQCANRLENCINQLSTGAKDKFQTRLQQMNMDFNEYSNDIRQRRQNLEERLADQTHLNNQLELLEFWCDETEANLTGTASILDPQQLDSLVSYVLERHNEMPERLDAMHSLENLKDRFVALANVEPDVKHEVRRYVSQLAKRVSDLKLEVHSKLKELEDLKRSSERFWQDVHQIDGWMREALGQLESVQQARIYRPSMVTLEKLAVEGEEHRNNTLDAVQTRLTQEVDCRLGGELNENERNNHKRVQELTKQFDLIAQQINKVLEDNALHSSDSDLDQGIDDLYSKMDAAKAKLKDVQDHRDTVVNLKPQNNAPKDQRESGEATSVPSTEYGTLSSNPDHSAKNRSQNGIGYFHNGFGDSEDQEDKRPPKRRMSVSEQARLDTVTRLRSLLQEIERDIGITIDLADQNVIRQAMSKAQNWIDEVNIDQIEILRIVDEARDRLVVERAQLCRHEMDKILAVCQQRRTELQRILEQCRAWEQQRSAIELWLAEANDKVTSGGRVNELNDTALEEQLQLVATLDEESKDWKDKMKHFNDRSNEMLDGYRRDDGHNLSHLASKLNTQWTKFNDSLRIRRAVLEAAQRSRQDFHSALGQFQQWLYAQSSDLARLERDTDNTARLKDTSRRRDWMTDEKEARMEIEAHQSVMDSLRQMGRKLVEEQEDGREKQQLRERLDGVESEWDRMMNNSRIVRERLENAQEECERLTQGLSDLLFWTDQQLKTISNAQPVAGDLAGVQKQSEVIKTIEKTVEAREGQVQDCIQLAHSYLMQHDLRPTMHTPAMCVHPEHIDDGTLASTEAEREERRVGVQILADSDKLKSSWALLKQQVQAWSKVVITAHKDMQELDKCIAESLLAIGSMEDEIQSLPLVESLRLEELKDARAENTNLKQRVHEISTRIDDVNDCAGQLAAKNIGLSQQLSAQIQAINQRYEKLKRDVGCRGAALERAFNDFGPSSEHFLVDSVEPPWQRSISHVTHLPYYIDHNTETTQWDHPVMVDILEQLATFNQVKFSAYRTAMKLRALQKRLCLDLIELVELDESLERLDKDYTNMTEDRLRVEDAIMCLVPVFELANERFPHLLKNVPMAVDLAMNLLLNIYDPCRDGRLRVLSFKVALVVMCNASLESKYKYLFHLISTNEGVDHKRLALLFYDLIYIPKFLGEVAAFGGSNIEPSVRSCFEHSKFPPHINVEDFLDWLKKEPQSIVWLPVMHRLASSEFAKHQAKCNACKMFPIVGMRYRCLRCFNFDICQNCFFSQRTAKNHKLTHPMQEYCLPTNPKDDMRDFTAMVRNKVRRARSKIGYLPVEQVEEGLPFEQTDITPQNPASETIHQRMHLFAQRLERRQLEAQTDRVDDESHDVAGEQEEAPTNGVPQANGWHERQKSDGAPPVGRADPGVKSPSQLAMQVDQMRKEELDQLLQKLQFENMELKRAMEERKRTHTAGFSSPVKSTPNLQSPDYPNGHTQNQVYPGSLRGYPSQQHPLYSYQAMYASNQAMSPHMGSRAMSSGPAASMASLGQQPPPVPRHGHPSYGRSVPSLLRSPPPTMGYQRNVGKNMSAMALGAAGQNTTDLDDFEDQQVLIEAKNLRLHQQRLEQRSKVLEDQNRQLQQQLERLNRMVEKQKSTTTLNGHMNGDRVPPPMPPSSWTLPGRSLLPIPRSSGGGGITSSSADEDDELAMFLGPVGPSSLSAGGGGLHATEVRRNRMEKLKGAAEELNRAMESFVVSVVVSETGSGFDDEDGAGLEQNGLEHNHIPNGGDGMSAT</sequence>
<dbReference type="PROSITE" id="PS01357">
    <property type="entry name" value="ZF_ZZ_1"/>
    <property type="match status" value="1"/>
</dbReference>